<proteinExistence type="predicted"/>
<accession>A0ABW5QTA5</accession>
<protein>
    <submittedName>
        <fullName evidence="2">VWA domain-containing protein</fullName>
    </submittedName>
</protein>
<dbReference type="SMART" id="SM00327">
    <property type="entry name" value="VWA"/>
    <property type="match status" value="1"/>
</dbReference>
<dbReference type="Proteomes" id="UP001597493">
    <property type="component" value="Unassembled WGS sequence"/>
</dbReference>
<reference evidence="3" key="1">
    <citation type="journal article" date="2019" name="Int. J. Syst. Evol. Microbiol.">
        <title>The Global Catalogue of Microorganisms (GCM) 10K type strain sequencing project: providing services to taxonomists for standard genome sequencing and annotation.</title>
        <authorList>
            <consortium name="The Broad Institute Genomics Platform"/>
            <consortium name="The Broad Institute Genome Sequencing Center for Infectious Disease"/>
            <person name="Wu L."/>
            <person name="Ma J."/>
        </authorList>
    </citation>
    <scope>NUCLEOTIDE SEQUENCE [LARGE SCALE GENOMIC DNA]</scope>
    <source>
        <strain evidence="3">TISTR 1827</strain>
    </source>
</reference>
<feature type="domain" description="VWFA" evidence="1">
    <location>
        <begin position="228"/>
        <end position="425"/>
    </location>
</feature>
<dbReference type="Pfam" id="PF00092">
    <property type="entry name" value="VWA"/>
    <property type="match status" value="1"/>
</dbReference>
<dbReference type="PANTHER" id="PTHR47763:SF1">
    <property type="entry name" value="DUF659 DOMAIN-CONTAINING PROTEIN"/>
    <property type="match status" value="1"/>
</dbReference>
<organism evidence="2 3">
    <name type="scientific">Paenibacillus thailandensis</name>
    <dbReference type="NCBI Taxonomy" id="393250"/>
    <lineage>
        <taxon>Bacteria</taxon>
        <taxon>Bacillati</taxon>
        <taxon>Bacillota</taxon>
        <taxon>Bacilli</taxon>
        <taxon>Bacillales</taxon>
        <taxon>Paenibacillaceae</taxon>
        <taxon>Paenibacillus</taxon>
    </lineage>
</organism>
<keyword evidence="3" id="KW-1185">Reference proteome</keyword>
<dbReference type="InterPro" id="IPR036465">
    <property type="entry name" value="vWFA_dom_sf"/>
</dbReference>
<dbReference type="PANTHER" id="PTHR47763">
    <property type="entry name" value="ALPHA-PROTEIN KINASE VWKA"/>
    <property type="match status" value="1"/>
</dbReference>
<sequence>MLSENSLKGKAGFRRRLFAAGMAAVIVLSGCSAPVRDDAGNAGAADLAAPGSGDAGMDSTTTDHSIAVYPKESEIRDDAPRFRGDDAEVVQAGQLTAGEWDDLAAWERFGNLLNSEEGDRNLRYWGYRAFNRLEVIVSSDGRAVADAEVLLIDEQDNTVWEAKTNAGGTAYLFAGLFETDERQERSSYTVMIRAGNAEKETGGIRIPDQGVLKVDLDGAATDISERADIMFVVDTTGSMQDELNYLEAELKDVTERVGERHGGQYGIRIGTIFYRDKHDSYVVKPYPFTDNVDKAVQQIADQKASGGGDYPEAVDLALREAVSGQQWSGNAAARLLFLVMDAPPHHDEPQTVEEMQDLAADAAKQGIRIIPVASSGVDVETEYLMRFLAVATGGTYLFLTDDSGIGGDHLEPAVGEYEVRLLNDLLVDVISRYLEGP</sequence>
<dbReference type="RefSeq" id="WP_379269902.1">
    <property type="nucleotide sequence ID" value="NZ_JBHUGT010000013.1"/>
</dbReference>
<gene>
    <name evidence="2" type="ORF">ACFSW5_03390</name>
</gene>
<dbReference type="InterPro" id="IPR052969">
    <property type="entry name" value="Thr-specific_kinase-like"/>
</dbReference>
<dbReference type="PROSITE" id="PS50234">
    <property type="entry name" value="VWFA"/>
    <property type="match status" value="1"/>
</dbReference>
<dbReference type="EMBL" id="JBHUMY010000002">
    <property type="protein sequence ID" value="MFD2659305.1"/>
    <property type="molecule type" value="Genomic_DNA"/>
</dbReference>
<name>A0ABW5QTA5_9BACL</name>
<dbReference type="SUPFAM" id="SSF53300">
    <property type="entry name" value="vWA-like"/>
    <property type="match status" value="1"/>
</dbReference>
<evidence type="ECO:0000259" key="1">
    <source>
        <dbReference type="PROSITE" id="PS50234"/>
    </source>
</evidence>
<dbReference type="Gene3D" id="3.40.50.410">
    <property type="entry name" value="von Willebrand factor, type A domain"/>
    <property type="match status" value="1"/>
</dbReference>
<comment type="caution">
    <text evidence="2">The sequence shown here is derived from an EMBL/GenBank/DDBJ whole genome shotgun (WGS) entry which is preliminary data.</text>
</comment>
<dbReference type="CDD" id="cd00198">
    <property type="entry name" value="vWFA"/>
    <property type="match status" value="1"/>
</dbReference>
<evidence type="ECO:0000313" key="3">
    <source>
        <dbReference type="Proteomes" id="UP001597493"/>
    </source>
</evidence>
<dbReference type="InterPro" id="IPR002035">
    <property type="entry name" value="VWF_A"/>
</dbReference>
<evidence type="ECO:0000313" key="2">
    <source>
        <dbReference type="EMBL" id="MFD2659305.1"/>
    </source>
</evidence>